<evidence type="ECO:0000313" key="8">
    <source>
        <dbReference type="Proteomes" id="UP000193986"/>
    </source>
</evidence>
<sequence length="229" mass="25737">MSTDQPSSTTINSLPDPHTHLDPSVPPQYLARFIAQTLQRKGFEGGEAGAIVEMERLLEHHIHHVFASAMGWAQHANRASANTMDVLQAHEEISLRPKKFKRETKRRRRPMKLAKIEESPEISHQDTLADLTDYIRDNDNDPAPDFRVPLPSLPPKWTYARPKDDQEPLIKEETGRVILQVTPASLDFVKSTVMERGDISPELGIVNYRRGLGGARGKRKWGLKGVGVA</sequence>
<keyword evidence="2" id="KW-0805">Transcription regulation</keyword>
<comment type="caution">
    <text evidence="7">The sequence shown here is derived from an EMBL/GenBank/DDBJ whole genome shotgun (WGS) entry which is preliminary data.</text>
</comment>
<feature type="region of interest" description="Disordered" evidence="5">
    <location>
        <begin position="1"/>
        <end position="25"/>
    </location>
</feature>
<dbReference type="GO" id="GO:0046982">
    <property type="term" value="F:protein heterodimerization activity"/>
    <property type="evidence" value="ECO:0007669"/>
    <property type="project" value="InterPro"/>
</dbReference>
<accession>A0A1Y2ARY2</accession>
<comment type="subcellular location">
    <subcellularLocation>
        <location evidence="1">Nucleus</location>
    </subcellularLocation>
</comment>
<protein>
    <recommendedName>
        <fullName evidence="6">Bromodomain associated domain-containing protein</fullName>
    </recommendedName>
</protein>
<dbReference type="SUPFAM" id="SSF47113">
    <property type="entry name" value="Histone-fold"/>
    <property type="match status" value="1"/>
</dbReference>
<evidence type="ECO:0000256" key="4">
    <source>
        <dbReference type="ARBA" id="ARBA00023242"/>
    </source>
</evidence>
<evidence type="ECO:0000256" key="3">
    <source>
        <dbReference type="ARBA" id="ARBA00023163"/>
    </source>
</evidence>
<keyword evidence="4" id="KW-0539">Nucleus</keyword>
<dbReference type="OrthoDB" id="2193813at2759"/>
<proteinExistence type="predicted"/>
<name>A0A1Y2ARY2_9TREE</name>
<gene>
    <name evidence="7" type="ORF">BCR39DRAFT_544363</name>
</gene>
<dbReference type="InterPro" id="IPR009072">
    <property type="entry name" value="Histone-fold"/>
</dbReference>
<evidence type="ECO:0000256" key="1">
    <source>
        <dbReference type="ARBA" id="ARBA00004123"/>
    </source>
</evidence>
<dbReference type="InterPro" id="IPR006565">
    <property type="entry name" value="BTP"/>
</dbReference>
<dbReference type="InParanoid" id="A0A1Y2ARY2"/>
<organism evidence="7 8">
    <name type="scientific">Naematelia encephala</name>
    <dbReference type="NCBI Taxonomy" id="71784"/>
    <lineage>
        <taxon>Eukaryota</taxon>
        <taxon>Fungi</taxon>
        <taxon>Dikarya</taxon>
        <taxon>Basidiomycota</taxon>
        <taxon>Agaricomycotina</taxon>
        <taxon>Tremellomycetes</taxon>
        <taxon>Tremellales</taxon>
        <taxon>Naemateliaceae</taxon>
        <taxon>Naematelia</taxon>
    </lineage>
</organism>
<dbReference type="GO" id="GO:0005634">
    <property type="term" value="C:nucleus"/>
    <property type="evidence" value="ECO:0007669"/>
    <property type="project" value="UniProtKB-SubCell"/>
</dbReference>
<dbReference type="Pfam" id="PF07524">
    <property type="entry name" value="Bromo_TP"/>
    <property type="match status" value="1"/>
</dbReference>
<evidence type="ECO:0000256" key="2">
    <source>
        <dbReference type="ARBA" id="ARBA00023015"/>
    </source>
</evidence>
<feature type="compositionally biased region" description="Polar residues" evidence="5">
    <location>
        <begin position="1"/>
        <end position="13"/>
    </location>
</feature>
<reference evidence="7 8" key="1">
    <citation type="submission" date="2016-07" db="EMBL/GenBank/DDBJ databases">
        <title>Pervasive Adenine N6-methylation of Active Genes in Fungi.</title>
        <authorList>
            <consortium name="DOE Joint Genome Institute"/>
            <person name="Mondo S.J."/>
            <person name="Dannebaum R.O."/>
            <person name="Kuo R.C."/>
            <person name="Labutti K."/>
            <person name="Haridas S."/>
            <person name="Kuo A."/>
            <person name="Salamov A."/>
            <person name="Ahrendt S.R."/>
            <person name="Lipzen A."/>
            <person name="Sullivan W."/>
            <person name="Andreopoulos W.B."/>
            <person name="Clum A."/>
            <person name="Lindquist E."/>
            <person name="Daum C."/>
            <person name="Ramamoorthy G.K."/>
            <person name="Gryganskyi A."/>
            <person name="Culley D."/>
            <person name="Magnuson J.K."/>
            <person name="James T.Y."/>
            <person name="O'Malley M.A."/>
            <person name="Stajich J.E."/>
            <person name="Spatafora J.W."/>
            <person name="Visel A."/>
            <person name="Grigoriev I.V."/>
        </authorList>
    </citation>
    <scope>NUCLEOTIDE SEQUENCE [LARGE SCALE GENOMIC DNA]</scope>
    <source>
        <strain evidence="7 8">68-887.2</strain>
    </source>
</reference>
<evidence type="ECO:0000313" key="7">
    <source>
        <dbReference type="EMBL" id="ORY25339.1"/>
    </source>
</evidence>
<dbReference type="EMBL" id="MCFC01000058">
    <property type="protein sequence ID" value="ORY25339.1"/>
    <property type="molecule type" value="Genomic_DNA"/>
</dbReference>
<feature type="domain" description="Bromodomain associated" evidence="6">
    <location>
        <begin position="30"/>
        <end position="95"/>
    </location>
</feature>
<evidence type="ECO:0000256" key="5">
    <source>
        <dbReference type="SAM" id="MobiDB-lite"/>
    </source>
</evidence>
<evidence type="ECO:0000259" key="6">
    <source>
        <dbReference type="Pfam" id="PF07524"/>
    </source>
</evidence>
<dbReference type="Proteomes" id="UP000193986">
    <property type="component" value="Unassembled WGS sequence"/>
</dbReference>
<dbReference type="AlphaFoldDB" id="A0A1Y2ARY2"/>
<dbReference type="CDD" id="cd00076">
    <property type="entry name" value="HFD_SF"/>
    <property type="match status" value="1"/>
</dbReference>
<dbReference type="Gene3D" id="1.10.20.10">
    <property type="entry name" value="Histone, subunit A"/>
    <property type="match status" value="1"/>
</dbReference>
<dbReference type="STRING" id="71784.A0A1Y2ARY2"/>
<keyword evidence="3" id="KW-0804">Transcription</keyword>
<keyword evidence="8" id="KW-1185">Reference proteome</keyword>